<comment type="similarity">
    <text evidence="1">Belongs to the metallo-dependent hydrolases superfamily. NagA family.</text>
</comment>
<dbReference type="EMBL" id="WIWS01000087">
    <property type="protein sequence ID" value="KAF3209240.1"/>
    <property type="molecule type" value="Genomic_DNA"/>
</dbReference>
<evidence type="ECO:0000256" key="7">
    <source>
        <dbReference type="ARBA" id="ARBA00047647"/>
    </source>
</evidence>
<dbReference type="InterPro" id="IPR032466">
    <property type="entry name" value="Metal_Hydrolase"/>
</dbReference>
<dbReference type="AlphaFoldDB" id="A0A6G1MDU8"/>
<dbReference type="PIRSF" id="PIRSF038994">
    <property type="entry name" value="NagA"/>
    <property type="match status" value="1"/>
</dbReference>
<sequence length="437" mass="46958">MATTRPSRTHSIPTDTILRLTNCLVPVDNCLVPGTLLINSTTGLIISPQDVFYDSKLQPSSTIDLRGKVVVPGFIDVQINGAYGFDFSNASKSDDEYATGLKEVNRQFVSTGVTSYCPTITSQKDEVYHKVLPHLGPSPRSPTLGSSSLGAHVEGPFLNPERNGIHPPHILQKPSEGLKSLETVYGRENLYSNVKVITLAPELLPPSSLPSLPAVLASKNIILSAGHSTATFSQLVNSNISMVTHLFNAMHQPHQREPGIPGAVLAEVSVSKPRFFGIIADGVHVHPANIKWAYHSNPSGLCLVTDAMSLLGLPDGEYVWGNGESIQKTGGVLTLKGTTKIAGSCVTLLECLNNFMRFTNTGIAEAIKTVTKTPARMLGLEGVKGCLEPGADADLCVLEVNGDGSVGVEEVWKFGVKVWEKSGMRRRREGVMELSRL</sequence>
<evidence type="ECO:0000256" key="5">
    <source>
        <dbReference type="ARBA" id="ARBA00022801"/>
    </source>
</evidence>
<evidence type="ECO:0000313" key="14">
    <source>
        <dbReference type="EMBL" id="KAF3209240.1"/>
    </source>
</evidence>
<dbReference type="Proteomes" id="UP000483672">
    <property type="component" value="Unassembled WGS sequence"/>
</dbReference>
<evidence type="ECO:0000256" key="1">
    <source>
        <dbReference type="ARBA" id="ARBA00010716"/>
    </source>
</evidence>
<evidence type="ECO:0000256" key="3">
    <source>
        <dbReference type="ARBA" id="ARBA00018029"/>
    </source>
</evidence>
<evidence type="ECO:0000313" key="16">
    <source>
        <dbReference type="Proteomes" id="UP000472727"/>
    </source>
</evidence>
<evidence type="ECO:0000256" key="9">
    <source>
        <dbReference type="PIRSR" id="PIRSR038994-2"/>
    </source>
</evidence>
<evidence type="ECO:0000256" key="10">
    <source>
        <dbReference type="PIRSR" id="PIRSR038994-3"/>
    </source>
</evidence>
<keyword evidence="5" id="KW-0378">Hydrolase</keyword>
<reference evidence="16 17" key="1">
    <citation type="submission" date="2019-06" db="EMBL/GenBank/DDBJ databases">
        <authorList>
            <person name="Palmer J.M."/>
        </authorList>
    </citation>
    <scope>NUCLEOTIDE SEQUENCE [LARGE SCALE GENOMIC DNA]</scope>
    <source>
        <strain evidence="14 16">TWF106</strain>
        <strain evidence="15 18">TWF191</strain>
        <strain evidence="13">TWF679</strain>
        <strain evidence="12 17">TWF788</strain>
    </source>
</reference>
<evidence type="ECO:0000313" key="12">
    <source>
        <dbReference type="EMBL" id="KAF3175863.1"/>
    </source>
</evidence>
<feature type="binding site" evidence="10">
    <location>
        <position position="154"/>
    </location>
    <ligand>
        <name>Zn(2+)</name>
        <dbReference type="ChEBI" id="CHEBI:29105"/>
    </ligand>
</feature>
<dbReference type="EMBL" id="WIPF01000026">
    <property type="protein sequence ID" value="KAF3225756.1"/>
    <property type="molecule type" value="Genomic_DNA"/>
</dbReference>
<evidence type="ECO:0000313" key="17">
    <source>
        <dbReference type="Proteomes" id="UP000479691"/>
    </source>
</evidence>
<evidence type="ECO:0000313" key="18">
    <source>
        <dbReference type="Proteomes" id="UP000483672"/>
    </source>
</evidence>
<dbReference type="OrthoDB" id="10264777at2759"/>
<keyword evidence="6" id="KW-0119">Carbohydrate metabolism</keyword>
<evidence type="ECO:0000259" key="11">
    <source>
        <dbReference type="Pfam" id="PF01979"/>
    </source>
</evidence>
<keyword evidence="4 10" id="KW-0479">Metal-binding</keyword>
<comment type="catalytic activity">
    <reaction evidence="7">
        <text>N-acetyl-D-glucosamine 6-phosphate + H2O = D-glucosamine 6-phosphate + acetate</text>
        <dbReference type="Rhea" id="RHEA:22936"/>
        <dbReference type="ChEBI" id="CHEBI:15377"/>
        <dbReference type="ChEBI" id="CHEBI:30089"/>
        <dbReference type="ChEBI" id="CHEBI:57513"/>
        <dbReference type="ChEBI" id="CHEBI:58725"/>
        <dbReference type="EC" id="3.5.1.25"/>
    </reaction>
</comment>
<gene>
    <name evidence="14" type="ORF">TWF106_011059</name>
    <name evidence="15" type="ORF">TWF191_005103</name>
    <name evidence="13" type="ORF">TWF679_011472</name>
    <name evidence="12" type="ORF">TWF788_008333</name>
</gene>
<dbReference type="FunFam" id="3.20.20.140:FF:000065">
    <property type="entry name" value="N-acetylglucosamine-6-phosphate deacetylase"/>
    <property type="match status" value="1"/>
</dbReference>
<feature type="binding site" evidence="10">
    <location>
        <position position="227"/>
    </location>
    <ligand>
        <name>Zn(2+)</name>
        <dbReference type="ChEBI" id="CHEBI:29105"/>
    </ligand>
</feature>
<comment type="caution">
    <text evidence="14">The sequence shown here is derived from an EMBL/GenBank/DDBJ whole genome shotgun (WGS) entry which is preliminary data.</text>
</comment>
<dbReference type="Gene3D" id="3.20.20.140">
    <property type="entry name" value="Metal-dependent hydrolases"/>
    <property type="match status" value="1"/>
</dbReference>
<dbReference type="Proteomes" id="UP000472727">
    <property type="component" value="Unassembled WGS sequence"/>
</dbReference>
<dbReference type="SUPFAM" id="SSF51556">
    <property type="entry name" value="Metallo-dependent hydrolases"/>
    <property type="match status" value="1"/>
</dbReference>
<dbReference type="Pfam" id="PF01979">
    <property type="entry name" value="Amidohydro_1"/>
    <property type="match status" value="1"/>
</dbReference>
<dbReference type="GO" id="GO:0006046">
    <property type="term" value="P:N-acetylglucosamine catabolic process"/>
    <property type="evidence" value="ECO:0007669"/>
    <property type="project" value="TreeGrafter"/>
</dbReference>
<feature type="binding site" evidence="9">
    <location>
        <position position="256"/>
    </location>
    <ligand>
        <name>substrate</name>
    </ligand>
</feature>
<dbReference type="InterPro" id="IPR006680">
    <property type="entry name" value="Amidohydro-rel"/>
</dbReference>
<evidence type="ECO:0000313" key="13">
    <source>
        <dbReference type="EMBL" id="KAF3201252.1"/>
    </source>
</evidence>
<feature type="binding site" evidence="9">
    <location>
        <begin position="248"/>
        <end position="249"/>
    </location>
    <ligand>
        <name>substrate</name>
    </ligand>
</feature>
<name>A0A6G1MDU8_ORBOL</name>
<dbReference type="GO" id="GO:0046872">
    <property type="term" value="F:metal ion binding"/>
    <property type="evidence" value="ECO:0007669"/>
    <property type="project" value="UniProtKB-KW"/>
</dbReference>
<dbReference type="GO" id="GO:0008448">
    <property type="term" value="F:N-acetylglucosamine-6-phosphate deacetylase activity"/>
    <property type="evidence" value="ECO:0007669"/>
    <property type="project" value="UniProtKB-EC"/>
</dbReference>
<dbReference type="Proteomes" id="UP000479691">
    <property type="component" value="Unassembled WGS sequence"/>
</dbReference>
<dbReference type="Proteomes" id="UP000614610">
    <property type="component" value="Unassembled WGS sequence"/>
</dbReference>
<accession>A0A6G1MDU8</accession>
<evidence type="ECO:0000256" key="4">
    <source>
        <dbReference type="ARBA" id="ARBA00022723"/>
    </source>
</evidence>
<dbReference type="EMBL" id="JAABOE010000050">
    <property type="protein sequence ID" value="KAF3175863.1"/>
    <property type="molecule type" value="Genomic_DNA"/>
</dbReference>
<evidence type="ECO:0000256" key="2">
    <source>
        <dbReference type="ARBA" id="ARBA00011899"/>
    </source>
</evidence>
<feature type="domain" description="Amidohydrolase-related" evidence="11">
    <location>
        <begin position="69"/>
        <end position="401"/>
    </location>
</feature>
<dbReference type="SUPFAM" id="SSF51338">
    <property type="entry name" value="Composite domain of metallo-dependent hydrolases"/>
    <property type="match status" value="1"/>
</dbReference>
<dbReference type="EMBL" id="WIWT01000099">
    <property type="protein sequence ID" value="KAF3201252.1"/>
    <property type="molecule type" value="Genomic_DNA"/>
</dbReference>
<feature type="binding site" evidence="9">
    <location>
        <position position="284"/>
    </location>
    <ligand>
        <name>substrate</name>
    </ligand>
</feature>
<dbReference type="Gene3D" id="2.30.40.10">
    <property type="entry name" value="Urease, subunit C, domain 1"/>
    <property type="match status" value="1"/>
</dbReference>
<dbReference type="InterPro" id="IPR011059">
    <property type="entry name" value="Metal-dep_hydrolase_composite"/>
</dbReference>
<feature type="active site" description="Proton donor/acceptor" evidence="8">
    <location>
        <position position="306"/>
    </location>
</feature>
<dbReference type="PANTHER" id="PTHR11113:SF14">
    <property type="entry name" value="N-ACETYLGLUCOSAMINE-6-PHOSPHATE DEACETYLASE"/>
    <property type="match status" value="1"/>
</dbReference>
<evidence type="ECO:0000313" key="15">
    <source>
        <dbReference type="EMBL" id="KAF3225756.1"/>
    </source>
</evidence>
<organism evidence="14 16">
    <name type="scientific">Orbilia oligospora</name>
    <name type="common">Nematode-trapping fungus</name>
    <name type="synonym">Arthrobotrys oligospora</name>
    <dbReference type="NCBI Taxonomy" id="2813651"/>
    <lineage>
        <taxon>Eukaryota</taxon>
        <taxon>Fungi</taxon>
        <taxon>Dikarya</taxon>
        <taxon>Ascomycota</taxon>
        <taxon>Pezizomycotina</taxon>
        <taxon>Orbiliomycetes</taxon>
        <taxon>Orbiliales</taxon>
        <taxon>Orbiliaceae</taxon>
        <taxon>Orbilia</taxon>
    </lineage>
</organism>
<dbReference type="EC" id="3.5.1.25" evidence="2"/>
<feature type="binding site" evidence="9">
    <location>
        <begin position="341"/>
        <end position="343"/>
    </location>
    <ligand>
        <name>substrate</name>
    </ligand>
</feature>
<dbReference type="PANTHER" id="PTHR11113">
    <property type="entry name" value="N-ACETYLGLUCOSAMINE-6-PHOSPHATE DEACETYLASE"/>
    <property type="match status" value="1"/>
</dbReference>
<comment type="cofactor">
    <cofactor evidence="10">
        <name>a divalent metal cation</name>
        <dbReference type="ChEBI" id="CHEBI:60240"/>
    </cofactor>
    <text evidence="10">Binds 1 divalent metal cation per subunit.</text>
</comment>
<feature type="binding site" evidence="9">
    <location>
        <position position="165"/>
    </location>
    <ligand>
        <name>substrate</name>
    </ligand>
</feature>
<protein>
    <recommendedName>
        <fullName evidence="3">N-acetylglucosamine-6-phosphate deacetylase</fullName>
        <ecNumber evidence="2">3.5.1.25</ecNumber>
    </recommendedName>
</protein>
<evidence type="ECO:0000256" key="6">
    <source>
        <dbReference type="ARBA" id="ARBA00023277"/>
    </source>
</evidence>
<evidence type="ECO:0000256" key="8">
    <source>
        <dbReference type="PIRSR" id="PIRSR038994-1"/>
    </source>
</evidence>
<feature type="binding site" evidence="10">
    <location>
        <position position="245"/>
    </location>
    <ligand>
        <name>Zn(2+)</name>
        <dbReference type="ChEBI" id="CHEBI:29105"/>
    </ligand>
</feature>
<proteinExistence type="inferred from homology"/>
<dbReference type="InterPro" id="IPR003764">
    <property type="entry name" value="GlcNAc_6-P_deAcase"/>
</dbReference>